<gene>
    <name evidence="6" type="ORF">CCR82_16080</name>
</gene>
<proteinExistence type="predicted"/>
<evidence type="ECO:0000256" key="5">
    <source>
        <dbReference type="SAM" id="Phobius"/>
    </source>
</evidence>
<dbReference type="RefSeq" id="WP_242513549.1">
    <property type="nucleotide sequence ID" value="NZ_NHSF01000074.1"/>
</dbReference>
<dbReference type="AlphaFoldDB" id="A0AAJ0XGX6"/>
<feature type="transmembrane region" description="Helical" evidence="5">
    <location>
        <begin position="21"/>
        <end position="46"/>
    </location>
</feature>
<protein>
    <recommendedName>
        <fullName evidence="8">Transmembrane protein</fullName>
    </recommendedName>
</protein>
<evidence type="ECO:0000313" key="7">
    <source>
        <dbReference type="Proteomes" id="UP001296967"/>
    </source>
</evidence>
<keyword evidence="4 5" id="KW-0472">Membrane</keyword>
<dbReference type="Proteomes" id="UP001296967">
    <property type="component" value="Unassembled WGS sequence"/>
</dbReference>
<comment type="caution">
    <text evidence="6">The sequence shown here is derived from an EMBL/GenBank/DDBJ whole genome shotgun (WGS) entry which is preliminary data.</text>
</comment>
<keyword evidence="2 5" id="KW-0812">Transmembrane</keyword>
<evidence type="ECO:0000256" key="4">
    <source>
        <dbReference type="ARBA" id="ARBA00023136"/>
    </source>
</evidence>
<evidence type="ECO:0008006" key="8">
    <source>
        <dbReference type="Google" id="ProtNLM"/>
    </source>
</evidence>
<dbReference type="EMBL" id="NHSF01000074">
    <property type="protein sequence ID" value="MBK5932008.1"/>
    <property type="molecule type" value="Genomic_DNA"/>
</dbReference>
<reference evidence="6" key="1">
    <citation type="submission" date="2017-05" db="EMBL/GenBank/DDBJ databases">
        <authorList>
            <person name="Imhoff J.F."/>
            <person name="Rahn T."/>
            <person name="Kuenzel S."/>
            <person name="Neulinger S.C."/>
        </authorList>
    </citation>
    <scope>NUCLEOTIDE SEQUENCE</scope>
    <source>
        <strain evidence="6">DSM 4395</strain>
    </source>
</reference>
<sequence>MKEPMPTPPSTSNSSTSNAQIIYILYLVSLVVGVTGIVGVIMAYVYRGDAPDWLRSHYQFQIRTFWIGLLYVVLGMLLSMVLVGFLLLLFWLIWLILRCVKGMQQLERREPVTDLETWLWPK</sequence>
<dbReference type="Pfam" id="PF09685">
    <property type="entry name" value="MamF_MmsF"/>
    <property type="match status" value="1"/>
</dbReference>
<keyword evidence="3 5" id="KW-1133">Transmembrane helix</keyword>
<organism evidence="6 7">
    <name type="scientific">Halochromatium salexigens</name>
    <name type="common">Chromatium salexigens</name>
    <dbReference type="NCBI Taxonomy" id="49447"/>
    <lineage>
        <taxon>Bacteria</taxon>
        <taxon>Pseudomonadati</taxon>
        <taxon>Pseudomonadota</taxon>
        <taxon>Gammaproteobacteria</taxon>
        <taxon>Chromatiales</taxon>
        <taxon>Chromatiaceae</taxon>
        <taxon>Halochromatium</taxon>
    </lineage>
</organism>
<comment type="subcellular location">
    <subcellularLocation>
        <location evidence="1">Membrane</location>
        <topology evidence="1">Multi-pass membrane protein</topology>
    </subcellularLocation>
</comment>
<evidence type="ECO:0000256" key="3">
    <source>
        <dbReference type="ARBA" id="ARBA00022989"/>
    </source>
</evidence>
<name>A0AAJ0XGX6_HALSE</name>
<reference evidence="6" key="2">
    <citation type="journal article" date="2020" name="Microorganisms">
        <title>Osmotic Adaptation and Compatible Solute Biosynthesis of Phototrophic Bacteria as Revealed from Genome Analyses.</title>
        <authorList>
            <person name="Imhoff J.F."/>
            <person name="Rahn T."/>
            <person name="Kunzel S."/>
            <person name="Keller A."/>
            <person name="Neulinger S.C."/>
        </authorList>
    </citation>
    <scope>NUCLEOTIDE SEQUENCE</scope>
    <source>
        <strain evidence="6">DSM 4395</strain>
    </source>
</reference>
<evidence type="ECO:0000256" key="1">
    <source>
        <dbReference type="ARBA" id="ARBA00004141"/>
    </source>
</evidence>
<keyword evidence="7" id="KW-1185">Reference proteome</keyword>
<accession>A0AAJ0XGX6</accession>
<evidence type="ECO:0000313" key="6">
    <source>
        <dbReference type="EMBL" id="MBK5932008.1"/>
    </source>
</evidence>
<feature type="transmembrane region" description="Helical" evidence="5">
    <location>
        <begin position="66"/>
        <end position="97"/>
    </location>
</feature>
<evidence type="ECO:0000256" key="2">
    <source>
        <dbReference type="ARBA" id="ARBA00022692"/>
    </source>
</evidence>
<dbReference type="InterPro" id="IPR019109">
    <property type="entry name" value="MamF_MmsF"/>
</dbReference>